<feature type="region of interest" description="Disordered" evidence="6">
    <location>
        <begin position="122"/>
        <end position="141"/>
    </location>
</feature>
<evidence type="ECO:0000256" key="5">
    <source>
        <dbReference type="SAM" id="Coils"/>
    </source>
</evidence>
<feature type="coiled-coil region" evidence="5">
    <location>
        <begin position="296"/>
        <end position="323"/>
    </location>
</feature>
<dbReference type="EMBL" id="JARKIK010000030">
    <property type="protein sequence ID" value="KAK8741495.1"/>
    <property type="molecule type" value="Genomic_DNA"/>
</dbReference>
<dbReference type="InterPro" id="IPR027370">
    <property type="entry name" value="Znf-RING_euk"/>
</dbReference>
<name>A0AAW0XAJ0_CHEQU</name>
<organism evidence="8 9">
    <name type="scientific">Cherax quadricarinatus</name>
    <name type="common">Australian red claw crayfish</name>
    <dbReference type="NCBI Taxonomy" id="27406"/>
    <lineage>
        <taxon>Eukaryota</taxon>
        <taxon>Metazoa</taxon>
        <taxon>Ecdysozoa</taxon>
        <taxon>Arthropoda</taxon>
        <taxon>Crustacea</taxon>
        <taxon>Multicrustacea</taxon>
        <taxon>Malacostraca</taxon>
        <taxon>Eumalacostraca</taxon>
        <taxon>Eucarida</taxon>
        <taxon>Decapoda</taxon>
        <taxon>Pleocyemata</taxon>
        <taxon>Astacidea</taxon>
        <taxon>Parastacoidea</taxon>
        <taxon>Parastacidae</taxon>
        <taxon>Cherax</taxon>
    </lineage>
</organism>
<dbReference type="Proteomes" id="UP001445076">
    <property type="component" value="Unassembled WGS sequence"/>
</dbReference>
<dbReference type="InterPro" id="IPR013083">
    <property type="entry name" value="Znf_RING/FYVE/PHD"/>
</dbReference>
<feature type="compositionally biased region" description="Basic residues" evidence="6">
    <location>
        <begin position="45"/>
        <end position="64"/>
    </location>
</feature>
<gene>
    <name evidence="8" type="ORF">OTU49_002245</name>
</gene>
<feature type="compositionally biased region" description="Basic residues" evidence="6">
    <location>
        <begin position="73"/>
        <end position="83"/>
    </location>
</feature>
<evidence type="ECO:0000256" key="6">
    <source>
        <dbReference type="SAM" id="MobiDB-lite"/>
    </source>
</evidence>
<keyword evidence="3" id="KW-0862">Zinc</keyword>
<dbReference type="SMART" id="SM00184">
    <property type="entry name" value="RING"/>
    <property type="match status" value="1"/>
</dbReference>
<keyword evidence="2 4" id="KW-0863">Zinc-finger</keyword>
<feature type="compositionally biased region" description="Low complexity" evidence="6">
    <location>
        <begin position="463"/>
        <end position="480"/>
    </location>
</feature>
<feature type="region of interest" description="Disordered" evidence="6">
    <location>
        <begin position="363"/>
        <end position="399"/>
    </location>
</feature>
<keyword evidence="5" id="KW-0175">Coiled coil</keyword>
<feature type="domain" description="RING-type" evidence="7">
    <location>
        <begin position="154"/>
        <end position="212"/>
    </location>
</feature>
<keyword evidence="1" id="KW-0479">Metal-binding</keyword>
<feature type="region of interest" description="Disordered" evidence="6">
    <location>
        <begin position="1"/>
        <end position="86"/>
    </location>
</feature>
<dbReference type="Pfam" id="PF13445">
    <property type="entry name" value="zf-RING_UBOX"/>
    <property type="match status" value="1"/>
</dbReference>
<comment type="caution">
    <text evidence="8">The sequence shown here is derived from an EMBL/GenBank/DDBJ whole genome shotgun (WGS) entry which is preliminary data.</text>
</comment>
<accession>A0AAW0XAJ0</accession>
<evidence type="ECO:0000313" key="8">
    <source>
        <dbReference type="EMBL" id="KAK8741495.1"/>
    </source>
</evidence>
<feature type="compositionally biased region" description="Polar residues" evidence="6">
    <location>
        <begin position="366"/>
        <end position="385"/>
    </location>
</feature>
<feature type="compositionally biased region" description="Polar residues" evidence="6">
    <location>
        <begin position="122"/>
        <end position="137"/>
    </location>
</feature>
<dbReference type="PROSITE" id="PS50089">
    <property type="entry name" value="ZF_RING_2"/>
    <property type="match status" value="1"/>
</dbReference>
<evidence type="ECO:0000313" key="9">
    <source>
        <dbReference type="Proteomes" id="UP001445076"/>
    </source>
</evidence>
<evidence type="ECO:0000256" key="3">
    <source>
        <dbReference type="ARBA" id="ARBA00022833"/>
    </source>
</evidence>
<evidence type="ECO:0000256" key="2">
    <source>
        <dbReference type="ARBA" id="ARBA00022771"/>
    </source>
</evidence>
<evidence type="ECO:0000259" key="7">
    <source>
        <dbReference type="PROSITE" id="PS50089"/>
    </source>
</evidence>
<evidence type="ECO:0000256" key="1">
    <source>
        <dbReference type="ARBA" id="ARBA00022723"/>
    </source>
</evidence>
<dbReference type="AlphaFoldDB" id="A0AAW0XAJ0"/>
<reference evidence="8 9" key="1">
    <citation type="journal article" date="2024" name="BMC Genomics">
        <title>Genome assembly of redclaw crayfish (Cherax quadricarinatus) provides insights into its immune adaptation and hypoxia tolerance.</title>
        <authorList>
            <person name="Liu Z."/>
            <person name="Zheng J."/>
            <person name="Li H."/>
            <person name="Fang K."/>
            <person name="Wang S."/>
            <person name="He J."/>
            <person name="Zhou D."/>
            <person name="Weng S."/>
            <person name="Chi M."/>
            <person name="Gu Z."/>
            <person name="He J."/>
            <person name="Li F."/>
            <person name="Wang M."/>
        </authorList>
    </citation>
    <scope>NUCLEOTIDE SEQUENCE [LARGE SCALE GENOMIC DNA]</scope>
    <source>
        <strain evidence="8">ZL_2023a</strain>
    </source>
</reference>
<protein>
    <recommendedName>
        <fullName evidence="7">RING-type domain-containing protein</fullName>
    </recommendedName>
</protein>
<dbReference type="GO" id="GO:0008270">
    <property type="term" value="F:zinc ion binding"/>
    <property type="evidence" value="ECO:0007669"/>
    <property type="project" value="UniProtKB-KW"/>
</dbReference>
<proteinExistence type="predicted"/>
<evidence type="ECO:0000256" key="4">
    <source>
        <dbReference type="PROSITE-ProRule" id="PRU00175"/>
    </source>
</evidence>
<dbReference type="InterPro" id="IPR001841">
    <property type="entry name" value="Znf_RING"/>
</dbReference>
<dbReference type="PROSITE" id="PS00518">
    <property type="entry name" value="ZF_RING_1"/>
    <property type="match status" value="1"/>
</dbReference>
<dbReference type="Gene3D" id="3.30.40.10">
    <property type="entry name" value="Zinc/RING finger domain, C3HC4 (zinc finger)"/>
    <property type="match status" value="1"/>
</dbReference>
<dbReference type="PANTHER" id="PTHR25462:SF296">
    <property type="entry name" value="MEIOTIC P26, ISOFORM F"/>
    <property type="match status" value="1"/>
</dbReference>
<dbReference type="InterPro" id="IPR047153">
    <property type="entry name" value="TRIM45/56/19-like"/>
</dbReference>
<dbReference type="PANTHER" id="PTHR25462">
    <property type="entry name" value="BONUS, ISOFORM C-RELATED"/>
    <property type="match status" value="1"/>
</dbReference>
<dbReference type="SUPFAM" id="SSF57850">
    <property type="entry name" value="RING/U-box"/>
    <property type="match status" value="1"/>
</dbReference>
<dbReference type="InterPro" id="IPR017907">
    <property type="entry name" value="Znf_RING_CS"/>
</dbReference>
<keyword evidence="9" id="KW-1185">Reference proteome</keyword>
<feature type="region of interest" description="Disordered" evidence="6">
    <location>
        <begin position="462"/>
        <end position="491"/>
    </location>
</feature>
<sequence>MNYHLGSRSHRRIVNNSLSSKPGKTPVKPAHSQHHQKTDSVTTHNHLRATKSHPQHTKTSKTLHHQLSTKTAKSSHLRTHSNTHRPWLTLRPRAMFQKLRSPTEAQSFPYITDKRDEFQVKGTSMPLSSSTPVTTRKLSPLRSPHQDLVDLLSCPVCLEDYQVEGQGGREPLFLACHHSVCRVCLPKLIKVQPGKTERNNKDVGELSCPECRLVTLVPPSGLSQNFYLVSLIESGRKKPKELSRSRLRMWCKECDSVALETCAGHHLTHLTAVLTSALTTYTTTCARITGLLQVRARKKGEEVQEIKEALEQLDRASTSLRRRLVAHLDHATLAQATANSLLHEVEEMNRQVEYDGKLTEQPALPATSTSSLGSSAEKPSSTFTSIIRKPNSPLSEGVRSVGIGKSADVDKTRQELVASIMKSHSDTGDYIYPKLDLRSLDFISPLKNTSPTRTVPSELRLVSNKSSWTPSSSSTLRSPTAQLPQTSNDSYDHLNCEEQEMRITLLKQCVASLDVMEASVIKDSGANRNTLSHDKTDGDGLSKDALLSMFQKALDTLDDE</sequence>